<name>A0A6J6I3B3_9ZZZZ</name>
<proteinExistence type="inferred from homology"/>
<dbReference type="InterPro" id="IPR020546">
    <property type="entry name" value="ATP_synth_F1_dsu/esu_N"/>
</dbReference>
<dbReference type="GO" id="GO:0045259">
    <property type="term" value="C:proton-transporting ATP synthase complex"/>
    <property type="evidence" value="ECO:0007669"/>
    <property type="project" value="UniProtKB-KW"/>
</dbReference>
<reference evidence="9" key="1">
    <citation type="submission" date="2020-05" db="EMBL/GenBank/DDBJ databases">
        <authorList>
            <person name="Chiriac C."/>
            <person name="Salcher M."/>
            <person name="Ghai R."/>
            <person name="Kavagutti S V."/>
        </authorList>
    </citation>
    <scope>NUCLEOTIDE SEQUENCE</scope>
</reference>
<dbReference type="EMBL" id="CAEZUP010000059">
    <property type="protein sequence ID" value="CAB4615208.1"/>
    <property type="molecule type" value="Genomic_DNA"/>
</dbReference>
<dbReference type="SUPFAM" id="SSF51344">
    <property type="entry name" value="Epsilon subunit of F1F0-ATP synthase N-terminal domain"/>
    <property type="match status" value="1"/>
</dbReference>
<dbReference type="PANTHER" id="PTHR13822:SF10">
    <property type="entry name" value="ATP SYNTHASE EPSILON CHAIN, CHLOROPLASTIC"/>
    <property type="match status" value="1"/>
</dbReference>
<evidence type="ECO:0000313" key="9">
    <source>
        <dbReference type="EMBL" id="CAB4615208.1"/>
    </source>
</evidence>
<dbReference type="GO" id="GO:0046933">
    <property type="term" value="F:proton-transporting ATP synthase activity, rotational mechanism"/>
    <property type="evidence" value="ECO:0007669"/>
    <property type="project" value="InterPro"/>
</dbReference>
<evidence type="ECO:0000259" key="8">
    <source>
        <dbReference type="Pfam" id="PF02823"/>
    </source>
</evidence>
<keyword evidence="5" id="KW-0472">Membrane</keyword>
<evidence type="ECO:0000256" key="3">
    <source>
        <dbReference type="ARBA" id="ARBA00022448"/>
    </source>
</evidence>
<organism evidence="9">
    <name type="scientific">freshwater metagenome</name>
    <dbReference type="NCBI Taxonomy" id="449393"/>
    <lineage>
        <taxon>unclassified sequences</taxon>
        <taxon>metagenomes</taxon>
        <taxon>ecological metagenomes</taxon>
    </lineage>
</organism>
<comment type="similarity">
    <text evidence="2">Belongs to the ATPase epsilon chain family.</text>
</comment>
<evidence type="ECO:0000256" key="6">
    <source>
        <dbReference type="ARBA" id="ARBA00023196"/>
    </source>
</evidence>
<evidence type="ECO:0000256" key="7">
    <source>
        <dbReference type="ARBA" id="ARBA00023310"/>
    </source>
</evidence>
<feature type="domain" description="ATP synthase F1 complex delta/epsilon subunit N-terminal" evidence="8">
    <location>
        <begin position="4"/>
        <end position="81"/>
    </location>
</feature>
<sequence length="131" mass="13639">MPLAVELVSPERTLFSGDATIVRARTVGGGDIAFLPGHTPFVGALATWTVEFTLEGGGSEVAAIHGGFIEVSNDHVKILSDLAELASTIDIERARRAEEKARAAMIRGEDAEAEGALARATARIAAVGQLS</sequence>
<dbReference type="HAMAP" id="MF_00530">
    <property type="entry name" value="ATP_synth_epsil_bac"/>
    <property type="match status" value="1"/>
</dbReference>
<keyword evidence="4" id="KW-0406">Ion transport</keyword>
<evidence type="ECO:0000256" key="5">
    <source>
        <dbReference type="ARBA" id="ARBA00023136"/>
    </source>
</evidence>
<accession>A0A6J6I3B3</accession>
<dbReference type="Gene3D" id="2.60.15.10">
    <property type="entry name" value="F0F1 ATP synthase delta/epsilon subunit, N-terminal"/>
    <property type="match status" value="1"/>
</dbReference>
<dbReference type="InterPro" id="IPR036771">
    <property type="entry name" value="ATPsynth_dsu/esu_N"/>
</dbReference>
<keyword evidence="3" id="KW-0813">Transport</keyword>
<dbReference type="InterPro" id="IPR001469">
    <property type="entry name" value="ATP_synth_F1_dsu/esu"/>
</dbReference>
<dbReference type="Pfam" id="PF02823">
    <property type="entry name" value="ATP-synt_DE_N"/>
    <property type="match status" value="1"/>
</dbReference>
<evidence type="ECO:0000256" key="1">
    <source>
        <dbReference type="ARBA" id="ARBA00004170"/>
    </source>
</evidence>
<keyword evidence="6" id="KW-0139">CF(1)</keyword>
<dbReference type="NCBIfam" id="TIGR01216">
    <property type="entry name" value="ATP_synt_epsi"/>
    <property type="match status" value="1"/>
</dbReference>
<keyword evidence="7" id="KW-0066">ATP synthesis</keyword>
<evidence type="ECO:0000256" key="2">
    <source>
        <dbReference type="ARBA" id="ARBA00005712"/>
    </source>
</evidence>
<comment type="subcellular location">
    <subcellularLocation>
        <location evidence="1">Membrane</location>
        <topology evidence="1">Peripheral membrane protein</topology>
    </subcellularLocation>
</comment>
<dbReference type="AlphaFoldDB" id="A0A6J6I3B3"/>
<dbReference type="PANTHER" id="PTHR13822">
    <property type="entry name" value="ATP SYNTHASE DELTA/EPSILON CHAIN"/>
    <property type="match status" value="1"/>
</dbReference>
<dbReference type="CDD" id="cd12152">
    <property type="entry name" value="F1-ATPase_delta"/>
    <property type="match status" value="1"/>
</dbReference>
<gene>
    <name evidence="9" type="ORF">UFOPK1835_01351</name>
</gene>
<evidence type="ECO:0000256" key="4">
    <source>
        <dbReference type="ARBA" id="ARBA00023065"/>
    </source>
</evidence>
<protein>
    <submittedName>
        <fullName evidence="9">Unannotated protein</fullName>
    </submittedName>
</protein>